<reference evidence="4 5" key="1">
    <citation type="submission" date="2024-02" db="EMBL/GenBank/DDBJ databases">
        <title>Chromosome-scale genome assembly of the rough periwinkle Littorina saxatilis.</title>
        <authorList>
            <person name="De Jode A."/>
            <person name="Faria R."/>
            <person name="Formenti G."/>
            <person name="Sims Y."/>
            <person name="Smith T.P."/>
            <person name="Tracey A."/>
            <person name="Wood J.M.D."/>
            <person name="Zagrodzka Z.B."/>
            <person name="Johannesson K."/>
            <person name="Butlin R.K."/>
            <person name="Leder E.H."/>
        </authorList>
    </citation>
    <scope>NUCLEOTIDE SEQUENCE [LARGE SCALE GENOMIC DNA]</scope>
    <source>
        <strain evidence="4">Snail1</strain>
        <tissue evidence="4">Muscle</tissue>
    </source>
</reference>
<dbReference type="InterPro" id="IPR028996">
    <property type="entry name" value="GM2-AP"/>
</dbReference>
<name>A0AAN9BNC8_9CAEN</name>
<organism evidence="4 5">
    <name type="scientific">Littorina saxatilis</name>
    <dbReference type="NCBI Taxonomy" id="31220"/>
    <lineage>
        <taxon>Eukaryota</taxon>
        <taxon>Metazoa</taxon>
        <taxon>Spiralia</taxon>
        <taxon>Lophotrochozoa</taxon>
        <taxon>Mollusca</taxon>
        <taxon>Gastropoda</taxon>
        <taxon>Caenogastropoda</taxon>
        <taxon>Littorinimorpha</taxon>
        <taxon>Littorinoidea</taxon>
        <taxon>Littorinidae</taxon>
        <taxon>Littorina</taxon>
    </lineage>
</organism>
<accession>A0AAN9BNC8</accession>
<dbReference type="SUPFAM" id="SSF63707">
    <property type="entry name" value="Ganglioside M2 (gm2) activator"/>
    <property type="match status" value="2"/>
</dbReference>
<feature type="compositionally biased region" description="Polar residues" evidence="2">
    <location>
        <begin position="180"/>
        <end position="200"/>
    </location>
</feature>
<dbReference type="Proteomes" id="UP001374579">
    <property type="component" value="Unassembled WGS sequence"/>
</dbReference>
<keyword evidence="1 3" id="KW-0732">Signal</keyword>
<dbReference type="Gene3D" id="2.70.220.10">
    <property type="entry name" value="Ganglioside GM2 activator"/>
    <property type="match status" value="2"/>
</dbReference>
<feature type="compositionally biased region" description="Low complexity" evidence="2">
    <location>
        <begin position="138"/>
        <end position="166"/>
    </location>
</feature>
<dbReference type="PANTHER" id="PTHR17357">
    <property type="entry name" value="GM2 GANGLIOSIDE ACTIVATOR PROTEIN"/>
    <property type="match status" value="1"/>
</dbReference>
<feature type="region of interest" description="Disordered" evidence="2">
    <location>
        <begin position="138"/>
        <end position="200"/>
    </location>
</feature>
<evidence type="ECO:0000313" key="5">
    <source>
        <dbReference type="Proteomes" id="UP001374579"/>
    </source>
</evidence>
<feature type="compositionally biased region" description="Polar residues" evidence="2">
    <location>
        <begin position="361"/>
        <end position="375"/>
    </location>
</feature>
<feature type="compositionally biased region" description="Low complexity" evidence="2">
    <location>
        <begin position="340"/>
        <end position="354"/>
    </location>
</feature>
<dbReference type="GO" id="GO:0008047">
    <property type="term" value="F:enzyme activator activity"/>
    <property type="evidence" value="ECO:0007669"/>
    <property type="project" value="InterPro"/>
</dbReference>
<sequence>MANSGNFLAFCGFFLCFLVGVSGLVSHFKLGECMNISQEVGRIASLTLTPYPPKLPGDLTVSGSIHLYQPVKGNVTAKVEIRRKLGFLGYALAIPCISNLGTCTYTDVCALISGKVKTTTAVPTTTTAVPTTTTVVPTSTTAVPTSTTPVPTVTTSVPQTTASVPTQKSASVSDMPVTSRLPSTDSPVTTSTASTGGPVTSTKMATDTLISSTATPITYASVWTSTLGDVSNGNDVRTTEASDPLIGRRDVDGDGDWVAGTDSDIVSNPTVSSRSTSKASEMAVTLLPATKTSQPVQNTVSTAASETSEPVQTTESTAAVTQTQEPVKSTATMTPSSTVSPATETQPPTTSTATMKATDKPVTQSVTDVSKTPSTTSFLQEVSMTTEKYECPAILADNNIPCRCPFDVGVYTIPPTFFRIPDLGTFSSLAKGDYQVTVSFYDGETDEMLMCQIAEFSLSSGTASTQQECHGLGCIIG</sequence>
<feature type="compositionally biased region" description="Polar residues" evidence="2">
    <location>
        <begin position="295"/>
        <end position="339"/>
    </location>
</feature>
<feature type="region of interest" description="Disordered" evidence="2">
    <location>
        <begin position="245"/>
        <end position="279"/>
    </location>
</feature>
<dbReference type="GO" id="GO:0005319">
    <property type="term" value="F:lipid transporter activity"/>
    <property type="evidence" value="ECO:0007669"/>
    <property type="project" value="TreeGrafter"/>
</dbReference>
<dbReference type="AlphaFoldDB" id="A0AAN9BNC8"/>
<dbReference type="GO" id="GO:0006689">
    <property type="term" value="P:ganglioside catabolic process"/>
    <property type="evidence" value="ECO:0007669"/>
    <property type="project" value="InterPro"/>
</dbReference>
<keyword evidence="5" id="KW-1185">Reference proteome</keyword>
<dbReference type="PANTHER" id="PTHR17357:SF0">
    <property type="entry name" value="GANGLIOSIDE GM2 ACTIVATOR"/>
    <property type="match status" value="1"/>
</dbReference>
<evidence type="ECO:0000313" key="4">
    <source>
        <dbReference type="EMBL" id="KAK7108291.1"/>
    </source>
</evidence>
<dbReference type="GO" id="GO:0009898">
    <property type="term" value="C:cytoplasmic side of plasma membrane"/>
    <property type="evidence" value="ECO:0007669"/>
    <property type="project" value="TreeGrafter"/>
</dbReference>
<evidence type="ECO:0000256" key="2">
    <source>
        <dbReference type="SAM" id="MobiDB-lite"/>
    </source>
</evidence>
<gene>
    <name evidence="4" type="ORF">V1264_016049</name>
</gene>
<dbReference type="InterPro" id="IPR036846">
    <property type="entry name" value="GM2-AP_sf"/>
</dbReference>
<evidence type="ECO:0000256" key="3">
    <source>
        <dbReference type="SAM" id="SignalP"/>
    </source>
</evidence>
<feature type="region of interest" description="Disordered" evidence="2">
    <location>
        <begin position="295"/>
        <end position="375"/>
    </location>
</feature>
<feature type="chain" id="PRO_5042843900" description="MD-2-related lipid-recognition domain-containing protein" evidence="3">
    <location>
        <begin position="24"/>
        <end position="477"/>
    </location>
</feature>
<proteinExistence type="predicted"/>
<protein>
    <recommendedName>
        <fullName evidence="6">MD-2-related lipid-recognition domain-containing protein</fullName>
    </recommendedName>
</protein>
<feature type="compositionally biased region" description="Polar residues" evidence="2">
    <location>
        <begin position="264"/>
        <end position="279"/>
    </location>
</feature>
<dbReference type="EMBL" id="JBAMIC010000004">
    <property type="protein sequence ID" value="KAK7108291.1"/>
    <property type="molecule type" value="Genomic_DNA"/>
</dbReference>
<comment type="caution">
    <text evidence="4">The sequence shown here is derived from an EMBL/GenBank/DDBJ whole genome shotgun (WGS) entry which is preliminary data.</text>
</comment>
<evidence type="ECO:0008006" key="6">
    <source>
        <dbReference type="Google" id="ProtNLM"/>
    </source>
</evidence>
<feature type="signal peptide" evidence="3">
    <location>
        <begin position="1"/>
        <end position="23"/>
    </location>
</feature>
<evidence type="ECO:0000256" key="1">
    <source>
        <dbReference type="ARBA" id="ARBA00022729"/>
    </source>
</evidence>